<organism evidence="8 9">
    <name type="scientific">Blautia ammoniilytica</name>
    <dbReference type="NCBI Taxonomy" id="2981782"/>
    <lineage>
        <taxon>Bacteria</taxon>
        <taxon>Bacillati</taxon>
        <taxon>Bacillota</taxon>
        <taxon>Clostridia</taxon>
        <taxon>Lachnospirales</taxon>
        <taxon>Lachnospiraceae</taxon>
        <taxon>Blautia</taxon>
    </lineage>
</organism>
<dbReference type="EMBL" id="JAOQJL010000004">
    <property type="protein sequence ID" value="MCU6764334.1"/>
    <property type="molecule type" value="Genomic_DNA"/>
</dbReference>
<dbReference type="InterPro" id="IPR013168">
    <property type="entry name" value="Cpl_7_lyso_C"/>
</dbReference>
<dbReference type="PANTHER" id="PTHR30417:SF1">
    <property type="entry name" value="N-ACETYLMURAMOYL-L-ALANINE AMIDASE AMID"/>
    <property type="match status" value="1"/>
</dbReference>
<protein>
    <recommendedName>
        <fullName evidence="2">N-acetylmuramoyl-L-alanine amidase</fullName>
        <ecNumber evidence="2">3.5.1.28</ecNumber>
    </recommendedName>
</protein>
<dbReference type="Pfam" id="PF08230">
    <property type="entry name" value="CW_7"/>
    <property type="match status" value="1"/>
</dbReference>
<evidence type="ECO:0000259" key="7">
    <source>
        <dbReference type="SMART" id="SM01095"/>
    </source>
</evidence>
<evidence type="ECO:0000313" key="8">
    <source>
        <dbReference type="EMBL" id="MCU6764334.1"/>
    </source>
</evidence>
<dbReference type="GO" id="GO:0008745">
    <property type="term" value="F:N-acetylmuramoyl-L-alanine amidase activity"/>
    <property type="evidence" value="ECO:0007669"/>
    <property type="project" value="UniProtKB-EC"/>
</dbReference>
<comment type="catalytic activity">
    <reaction evidence="1">
        <text>Hydrolyzes the link between N-acetylmuramoyl residues and L-amino acid residues in certain cell-wall glycopeptides.</text>
        <dbReference type="EC" id="3.5.1.28"/>
    </reaction>
</comment>
<dbReference type="SMART" id="SM01095">
    <property type="entry name" value="Cpl-7"/>
    <property type="match status" value="1"/>
</dbReference>
<feature type="region of interest" description="Disordered" evidence="5">
    <location>
        <begin position="194"/>
        <end position="214"/>
    </location>
</feature>
<dbReference type="InterPro" id="IPR036505">
    <property type="entry name" value="Amidase/PGRP_sf"/>
</dbReference>
<reference evidence="8 9" key="1">
    <citation type="journal article" date="2021" name="ISME Commun">
        <title>Automated analysis of genomic sequences facilitates high-throughput and comprehensive description of bacteria.</title>
        <authorList>
            <person name="Hitch T.C.A."/>
        </authorList>
    </citation>
    <scope>NUCLEOTIDE SEQUENCE [LARGE SCALE GENOMIC DNA]</scope>
    <source>
        <strain evidence="8 9">Sanger_23</strain>
    </source>
</reference>
<evidence type="ECO:0000256" key="1">
    <source>
        <dbReference type="ARBA" id="ARBA00001561"/>
    </source>
</evidence>
<gene>
    <name evidence="8" type="ORF">OCV61_02790</name>
</gene>
<dbReference type="Pfam" id="PF01510">
    <property type="entry name" value="Amidase_2"/>
    <property type="match status" value="1"/>
</dbReference>
<dbReference type="InterPro" id="IPR051206">
    <property type="entry name" value="NAMLAA_amidase_2"/>
</dbReference>
<dbReference type="Proteomes" id="UP001652409">
    <property type="component" value="Unassembled WGS sequence"/>
</dbReference>
<evidence type="ECO:0000256" key="3">
    <source>
        <dbReference type="ARBA" id="ARBA00022801"/>
    </source>
</evidence>
<proteinExistence type="predicted"/>
<evidence type="ECO:0000256" key="4">
    <source>
        <dbReference type="ARBA" id="ARBA00023316"/>
    </source>
</evidence>
<evidence type="ECO:0000256" key="2">
    <source>
        <dbReference type="ARBA" id="ARBA00011901"/>
    </source>
</evidence>
<dbReference type="SMART" id="SM00644">
    <property type="entry name" value="Ami_2"/>
    <property type="match status" value="1"/>
</dbReference>
<feature type="domain" description="N-acetylmuramoyl-L-alanine amidase" evidence="6">
    <location>
        <begin position="11"/>
        <end position="168"/>
    </location>
</feature>
<accession>A0ABT2TQ36</accession>
<feature type="domain" description="Cpl-7 lysozyme C-terminal" evidence="7">
    <location>
        <begin position="278"/>
        <end position="319"/>
    </location>
</feature>
<dbReference type="CDD" id="cd06583">
    <property type="entry name" value="PGRP"/>
    <property type="match status" value="1"/>
</dbReference>
<comment type="caution">
    <text evidence="8">The sequence shown here is derived from an EMBL/GenBank/DDBJ whole genome shotgun (WGS) entry which is preliminary data.</text>
</comment>
<keyword evidence="9" id="KW-1185">Reference proteome</keyword>
<keyword evidence="3 8" id="KW-0378">Hydrolase</keyword>
<dbReference type="EC" id="3.5.1.28" evidence="2"/>
<evidence type="ECO:0000259" key="6">
    <source>
        <dbReference type="SMART" id="SM00644"/>
    </source>
</evidence>
<evidence type="ECO:0000256" key="5">
    <source>
        <dbReference type="SAM" id="MobiDB-lite"/>
    </source>
</evidence>
<dbReference type="InterPro" id="IPR002502">
    <property type="entry name" value="Amidase_domain"/>
</dbReference>
<dbReference type="RefSeq" id="WP_158420571.1">
    <property type="nucleotide sequence ID" value="NZ_JAOQJL010000004.1"/>
</dbReference>
<sequence>MKIIKSILTKNPCYTAGRKITVKGLMLHSVGCSQPSAQVFIRMWNSPSYSAACVHGFIDGNSGTIYQTLPWNHRGWHCGSGRNGSGNNTHIGVEMCEPATIRYTGGGTFTCSNLADARACARRTYNAAVELFAYLCKEYGLNPMKDGVILSHAEGNARGIATNHGDPEHLWRGLALPYTMNTFRKAVKLKMEGKTGTVQEPAKADTDQKTDTQKPTAKKFYRVRKSWGDAASQLGAFENLELAKKRADQSKGYKVFDSNGKQVYPKTETTSTTKKKSVTALAKEVIAGKWGAGEDRKKRLTAAGYDYAAVQKKVNEMLK</sequence>
<evidence type="ECO:0000313" key="9">
    <source>
        <dbReference type="Proteomes" id="UP001652409"/>
    </source>
</evidence>
<dbReference type="PANTHER" id="PTHR30417">
    <property type="entry name" value="N-ACETYLMURAMOYL-L-ALANINE AMIDASE AMID"/>
    <property type="match status" value="1"/>
</dbReference>
<keyword evidence="4" id="KW-0961">Cell wall biogenesis/degradation</keyword>
<dbReference type="SUPFAM" id="SSF55846">
    <property type="entry name" value="N-acetylmuramoyl-L-alanine amidase-like"/>
    <property type="match status" value="1"/>
</dbReference>
<name>A0ABT2TQ36_9FIRM</name>
<dbReference type="Gene3D" id="3.40.80.10">
    <property type="entry name" value="Peptidoglycan recognition protein-like"/>
    <property type="match status" value="1"/>
</dbReference>
<feature type="compositionally biased region" description="Basic and acidic residues" evidence="5">
    <location>
        <begin position="202"/>
        <end position="212"/>
    </location>
</feature>